<evidence type="ECO:0000313" key="9">
    <source>
        <dbReference type="EMBL" id="AYQ71978.1"/>
    </source>
</evidence>
<dbReference type="PANTHER" id="PTHR34982:SF1">
    <property type="entry name" value="FLAGELLAR ASSEMBLY PROTEIN FLIH"/>
    <property type="match status" value="1"/>
</dbReference>
<evidence type="ECO:0000256" key="3">
    <source>
        <dbReference type="ARBA" id="ARBA00022448"/>
    </source>
</evidence>
<feature type="region of interest" description="Disordered" evidence="7">
    <location>
        <begin position="87"/>
        <end position="107"/>
    </location>
</feature>
<feature type="compositionally biased region" description="Basic and acidic residues" evidence="7">
    <location>
        <begin position="87"/>
        <end position="96"/>
    </location>
</feature>
<keyword evidence="6" id="KW-1006">Bacterial flagellum protein export</keyword>
<evidence type="ECO:0000313" key="10">
    <source>
        <dbReference type="Proteomes" id="UP000269097"/>
    </source>
</evidence>
<evidence type="ECO:0000256" key="5">
    <source>
        <dbReference type="ARBA" id="ARBA00022927"/>
    </source>
</evidence>
<protein>
    <submittedName>
        <fullName evidence="9">Flagellar assembly protein FliH</fullName>
    </submittedName>
</protein>
<dbReference type="InterPro" id="IPR018035">
    <property type="entry name" value="Flagellar_FliH/T3SS_HrpE"/>
</dbReference>
<evidence type="ECO:0000256" key="1">
    <source>
        <dbReference type="ARBA" id="ARBA00003041"/>
    </source>
</evidence>
<name>A0A3G3JUQ7_9BACL</name>
<comment type="function">
    <text evidence="1">Needed for flagellar regrowth and assembly.</text>
</comment>
<dbReference type="KEGG" id="coh:EAV92_05000"/>
<accession>A0A3G3JUQ7</accession>
<dbReference type="GO" id="GO:0015031">
    <property type="term" value="P:protein transport"/>
    <property type="evidence" value="ECO:0007669"/>
    <property type="project" value="UniProtKB-KW"/>
</dbReference>
<keyword evidence="4" id="KW-1005">Bacterial flagellum biogenesis</keyword>
<evidence type="ECO:0000256" key="4">
    <source>
        <dbReference type="ARBA" id="ARBA00022795"/>
    </source>
</evidence>
<comment type="similarity">
    <text evidence="2">Belongs to the FliH family.</text>
</comment>
<evidence type="ECO:0000259" key="8">
    <source>
        <dbReference type="Pfam" id="PF02108"/>
    </source>
</evidence>
<keyword evidence="9" id="KW-0966">Cell projection</keyword>
<dbReference type="Gene3D" id="1.20.5.620">
    <property type="entry name" value="F1F0 ATP synthase subunit B, membrane domain"/>
    <property type="match status" value="1"/>
</dbReference>
<keyword evidence="5" id="KW-0653">Protein transport</keyword>
<dbReference type="PANTHER" id="PTHR34982">
    <property type="entry name" value="YOP PROTEINS TRANSLOCATION PROTEIN L"/>
    <property type="match status" value="1"/>
</dbReference>
<evidence type="ECO:0000256" key="2">
    <source>
        <dbReference type="ARBA" id="ARBA00006602"/>
    </source>
</evidence>
<evidence type="ECO:0000256" key="6">
    <source>
        <dbReference type="ARBA" id="ARBA00023225"/>
    </source>
</evidence>
<keyword evidence="10" id="KW-1185">Reference proteome</keyword>
<dbReference type="InterPro" id="IPR051472">
    <property type="entry name" value="T3SS_Stator/FliH"/>
</dbReference>
<feature type="domain" description="Flagellar assembly protein FliH/Type III secretion system HrpE" evidence="8">
    <location>
        <begin position="133"/>
        <end position="257"/>
    </location>
</feature>
<sequence length="280" mass="30745">MSNLIKSGRVVSVDDLKQLELIRHFIPKTQNTSGSDAEFEGNGGPDVETQSLKERILEDAEKTAQEMLNRAREEAAEIRAAAEREVESWWESRRDEDDSVTEQARQDGYREGYAAGAEQAARDLMNEWDARLNEARQVVEQAYVTKERVIAEAETFVVDLSCAIAGKLVSAHLAEAPEKVIRLFGQALARRKEQGVITLCVAPSQFDFVQAAKDELTLSLDSQAELQIVPDLTVEEGGCIVRSSFGSIDARVDTQLAAIRAELLRVAAHAAEEGISDGAS</sequence>
<dbReference type="Proteomes" id="UP000269097">
    <property type="component" value="Chromosome"/>
</dbReference>
<dbReference type="GO" id="GO:0044781">
    <property type="term" value="P:bacterial-type flagellum organization"/>
    <property type="evidence" value="ECO:0007669"/>
    <property type="project" value="UniProtKB-KW"/>
</dbReference>
<dbReference type="EMBL" id="CP033433">
    <property type="protein sequence ID" value="AYQ71978.1"/>
    <property type="molecule type" value="Genomic_DNA"/>
</dbReference>
<gene>
    <name evidence="9" type="ORF">EAV92_05000</name>
</gene>
<dbReference type="GO" id="GO:0005829">
    <property type="term" value="C:cytosol"/>
    <property type="evidence" value="ECO:0007669"/>
    <property type="project" value="TreeGrafter"/>
</dbReference>
<dbReference type="AlphaFoldDB" id="A0A3G3JUQ7"/>
<keyword evidence="9" id="KW-0969">Cilium</keyword>
<keyword evidence="9" id="KW-0282">Flagellum</keyword>
<organism evidence="9 10">
    <name type="scientific">Cohnella candidum</name>
    <dbReference type="NCBI Taxonomy" id="2674991"/>
    <lineage>
        <taxon>Bacteria</taxon>
        <taxon>Bacillati</taxon>
        <taxon>Bacillota</taxon>
        <taxon>Bacilli</taxon>
        <taxon>Bacillales</taxon>
        <taxon>Paenibacillaceae</taxon>
        <taxon>Cohnella</taxon>
    </lineage>
</organism>
<dbReference type="RefSeq" id="WP_123040039.1">
    <property type="nucleotide sequence ID" value="NZ_CP033433.1"/>
</dbReference>
<proteinExistence type="inferred from homology"/>
<evidence type="ECO:0000256" key="7">
    <source>
        <dbReference type="SAM" id="MobiDB-lite"/>
    </source>
</evidence>
<reference evidence="9 10" key="1">
    <citation type="submission" date="2018-10" db="EMBL/GenBank/DDBJ databases">
        <title>Genome Sequence of Cohnella sp.</title>
        <authorList>
            <person name="Srinivasan S."/>
            <person name="Kim M.K."/>
        </authorList>
    </citation>
    <scope>NUCLEOTIDE SEQUENCE [LARGE SCALE GENOMIC DNA]</scope>
    <source>
        <strain evidence="9 10">18JY8-7</strain>
    </source>
</reference>
<keyword evidence="3" id="KW-0813">Transport</keyword>
<dbReference type="Pfam" id="PF02108">
    <property type="entry name" value="FliH"/>
    <property type="match status" value="1"/>
</dbReference>